<feature type="domain" description="AMP-dependent synthetase/ligase" evidence="1">
    <location>
        <begin position="309"/>
        <end position="395"/>
    </location>
</feature>
<protein>
    <recommendedName>
        <fullName evidence="1">AMP-dependent synthetase/ligase domain-containing protein</fullName>
    </recommendedName>
</protein>
<dbReference type="InterPro" id="IPR042099">
    <property type="entry name" value="ANL_N_sf"/>
</dbReference>
<organism evidence="2 3">
    <name type="scientific">Ranitomeya imitator</name>
    <name type="common">mimic poison frog</name>
    <dbReference type="NCBI Taxonomy" id="111125"/>
    <lineage>
        <taxon>Eukaryota</taxon>
        <taxon>Metazoa</taxon>
        <taxon>Chordata</taxon>
        <taxon>Craniata</taxon>
        <taxon>Vertebrata</taxon>
        <taxon>Euteleostomi</taxon>
        <taxon>Amphibia</taxon>
        <taxon>Batrachia</taxon>
        <taxon>Anura</taxon>
        <taxon>Neobatrachia</taxon>
        <taxon>Hyloidea</taxon>
        <taxon>Dendrobatidae</taxon>
        <taxon>Dendrobatinae</taxon>
        <taxon>Ranitomeya</taxon>
    </lineage>
</organism>
<dbReference type="InterPro" id="IPR045851">
    <property type="entry name" value="AMP-bd_C_sf"/>
</dbReference>
<reference evidence="2" key="1">
    <citation type="submission" date="2023-07" db="EMBL/GenBank/DDBJ databases">
        <authorList>
            <person name="Stuckert A."/>
        </authorList>
    </citation>
    <scope>NUCLEOTIDE SEQUENCE</scope>
</reference>
<dbReference type="Proteomes" id="UP001176940">
    <property type="component" value="Unassembled WGS sequence"/>
</dbReference>
<dbReference type="Gene3D" id="3.40.50.12780">
    <property type="entry name" value="N-terminal domain of ligase-like"/>
    <property type="match status" value="2"/>
</dbReference>
<dbReference type="InterPro" id="IPR000873">
    <property type="entry name" value="AMP-dep_synth/lig_dom"/>
</dbReference>
<evidence type="ECO:0000313" key="2">
    <source>
        <dbReference type="EMBL" id="CAJ0938074.1"/>
    </source>
</evidence>
<dbReference type="SUPFAM" id="SSF56801">
    <property type="entry name" value="Acetyl-CoA synthetase-like"/>
    <property type="match status" value="2"/>
</dbReference>
<dbReference type="PANTHER" id="PTHR22754">
    <property type="entry name" value="DISCO-INTERACTING PROTEIN 2 DIP2 -RELATED"/>
    <property type="match status" value="1"/>
</dbReference>
<dbReference type="Pfam" id="PF00501">
    <property type="entry name" value="AMP-binding"/>
    <property type="match status" value="1"/>
</dbReference>
<dbReference type="Gene3D" id="3.30.300.30">
    <property type="match status" value="1"/>
</dbReference>
<name>A0ABN9LBI7_9NEOB</name>
<evidence type="ECO:0000313" key="3">
    <source>
        <dbReference type="Proteomes" id="UP001176940"/>
    </source>
</evidence>
<sequence>MDDHIPTMMTDIGDRIRLKKTSCAQNPLESMKEFMPKAGVTLATIMCSVKPDGIPQLCRTDEIGELCVCALATGTSYYGLSGMTKNTFEVFPMTSSGAPISEYPFIRTGLLGFIGPAGLVFVVGKMDGLMVVSGRRHNADDIVATALAVEPMKFVYRGRIAVFSVNVLHDERIVIVAEQRPDSTEEDSFQWMSRVLQAIDSIHQVGVYCLALVPANTLPKTPLGGIHLSETKQLFLEGSLHPCNVLMCPHTCVTNLPKPRQKQPEIGPASVMVGNLVSGKRIAQASGRDLGQLEDNDQARKFLFLSEVLQWRAQTTPDHVLYTLLNSRGTIANSLTCSQLHKRAEKIAVMLMERGHLQDGDHVALVYPPGIDLIAAFYGCLYAGCVPITVRPPHPQNIATTLPTVKMIVEVRCKSSIIKNKKLNSCLVLLLRNNMLLCKAYKFPYASLVLSSKRSFTPLTIGQSIHTVPRIRKKNFVEKKIQLTAVESNSHARNEVRVSGKRAVSKREKYPATDPSVNNYLKSLMYNMVKVMV</sequence>
<proteinExistence type="predicted"/>
<keyword evidence="3" id="KW-1185">Reference proteome</keyword>
<dbReference type="PANTHER" id="PTHR22754:SF33">
    <property type="entry name" value="DISCO-INTERACTING PROTEIN 2 HOMOLOG C"/>
    <property type="match status" value="1"/>
</dbReference>
<accession>A0ABN9LBI7</accession>
<comment type="caution">
    <text evidence="2">The sequence shown here is derived from an EMBL/GenBank/DDBJ whole genome shotgun (WGS) entry which is preliminary data.</text>
</comment>
<evidence type="ECO:0000259" key="1">
    <source>
        <dbReference type="Pfam" id="PF00501"/>
    </source>
</evidence>
<dbReference type="EMBL" id="CAUEEQ010014098">
    <property type="protein sequence ID" value="CAJ0938074.1"/>
    <property type="molecule type" value="Genomic_DNA"/>
</dbReference>
<gene>
    <name evidence="2" type="ORF">RIMI_LOCUS7432447</name>
</gene>